<protein>
    <recommendedName>
        <fullName evidence="10">ABC transporter domain-containing protein</fullName>
    </recommendedName>
</protein>
<accession>A0ABP9DGC7</accession>
<name>A0ABP9DGC7_9BACT</name>
<reference evidence="12" key="1">
    <citation type="journal article" date="2019" name="Int. J. Syst. Evol. Microbiol.">
        <title>The Global Catalogue of Microorganisms (GCM) 10K type strain sequencing project: providing services to taxonomists for standard genome sequencing and annotation.</title>
        <authorList>
            <consortium name="The Broad Institute Genomics Platform"/>
            <consortium name="The Broad Institute Genome Sequencing Center for Infectious Disease"/>
            <person name="Wu L."/>
            <person name="Ma J."/>
        </authorList>
    </citation>
    <scope>NUCLEOTIDE SEQUENCE [LARGE SCALE GENOMIC DNA]</scope>
    <source>
        <strain evidence="12">JCM 18326</strain>
    </source>
</reference>
<dbReference type="RefSeq" id="WP_345372300.1">
    <property type="nucleotide sequence ID" value="NZ_BAABJX010000036.1"/>
</dbReference>
<keyword evidence="8" id="KW-0406">Ion transport</keyword>
<evidence type="ECO:0000259" key="10">
    <source>
        <dbReference type="PROSITE" id="PS50893"/>
    </source>
</evidence>
<keyword evidence="4" id="KW-0410">Iron transport</keyword>
<keyword evidence="2" id="KW-0813">Transport</keyword>
<evidence type="ECO:0000256" key="8">
    <source>
        <dbReference type="ARBA" id="ARBA00023065"/>
    </source>
</evidence>
<keyword evidence="5" id="KW-0547">Nucleotide-binding</keyword>
<evidence type="ECO:0000256" key="1">
    <source>
        <dbReference type="ARBA" id="ARBA00004202"/>
    </source>
</evidence>
<dbReference type="SUPFAM" id="SSF52540">
    <property type="entry name" value="P-loop containing nucleoside triphosphate hydrolases"/>
    <property type="match status" value="1"/>
</dbReference>
<evidence type="ECO:0000256" key="9">
    <source>
        <dbReference type="ARBA" id="ARBA00023136"/>
    </source>
</evidence>
<evidence type="ECO:0000256" key="3">
    <source>
        <dbReference type="ARBA" id="ARBA00022475"/>
    </source>
</evidence>
<keyword evidence="9" id="KW-0472">Membrane</keyword>
<feature type="domain" description="ABC transporter" evidence="10">
    <location>
        <begin position="7"/>
        <end position="244"/>
    </location>
</feature>
<evidence type="ECO:0000256" key="7">
    <source>
        <dbReference type="ARBA" id="ARBA00023004"/>
    </source>
</evidence>
<dbReference type="PANTHER" id="PTHR42771:SF2">
    <property type="entry name" value="IRON(3+)-HYDROXAMATE IMPORT ATP-BINDING PROTEIN FHUC"/>
    <property type="match status" value="1"/>
</dbReference>
<dbReference type="CDD" id="cd03214">
    <property type="entry name" value="ABC_Iron-Siderophores_B12_Hemin"/>
    <property type="match status" value="1"/>
</dbReference>
<evidence type="ECO:0000256" key="5">
    <source>
        <dbReference type="ARBA" id="ARBA00022741"/>
    </source>
</evidence>
<evidence type="ECO:0000256" key="6">
    <source>
        <dbReference type="ARBA" id="ARBA00022840"/>
    </source>
</evidence>
<organism evidence="11 12">
    <name type="scientific">Algivirga pacifica</name>
    <dbReference type="NCBI Taxonomy" id="1162670"/>
    <lineage>
        <taxon>Bacteria</taxon>
        <taxon>Pseudomonadati</taxon>
        <taxon>Bacteroidota</taxon>
        <taxon>Cytophagia</taxon>
        <taxon>Cytophagales</taxon>
        <taxon>Flammeovirgaceae</taxon>
        <taxon>Algivirga</taxon>
    </lineage>
</organism>
<keyword evidence="3" id="KW-1003">Cell membrane</keyword>
<comment type="subcellular location">
    <subcellularLocation>
        <location evidence="1">Cell membrane</location>
        <topology evidence="1">Peripheral membrane protein</topology>
    </subcellularLocation>
</comment>
<evidence type="ECO:0000313" key="11">
    <source>
        <dbReference type="EMBL" id="GAA4838789.1"/>
    </source>
</evidence>
<dbReference type="SMART" id="SM00382">
    <property type="entry name" value="AAA"/>
    <property type="match status" value="1"/>
</dbReference>
<keyword evidence="7" id="KW-0408">Iron</keyword>
<dbReference type="InterPro" id="IPR003593">
    <property type="entry name" value="AAA+_ATPase"/>
</dbReference>
<evidence type="ECO:0000313" key="12">
    <source>
        <dbReference type="Proteomes" id="UP001500298"/>
    </source>
</evidence>
<dbReference type="PROSITE" id="PS50893">
    <property type="entry name" value="ABC_TRANSPORTER_2"/>
    <property type="match status" value="1"/>
</dbReference>
<proteinExistence type="predicted"/>
<dbReference type="InterPro" id="IPR003439">
    <property type="entry name" value="ABC_transporter-like_ATP-bd"/>
</dbReference>
<dbReference type="Gene3D" id="3.40.50.300">
    <property type="entry name" value="P-loop containing nucleotide triphosphate hydrolases"/>
    <property type="match status" value="1"/>
</dbReference>
<dbReference type="PANTHER" id="PTHR42771">
    <property type="entry name" value="IRON(3+)-HYDROXAMATE IMPORT ATP-BINDING PROTEIN FHUC"/>
    <property type="match status" value="1"/>
</dbReference>
<evidence type="ECO:0000256" key="2">
    <source>
        <dbReference type="ARBA" id="ARBA00022448"/>
    </source>
</evidence>
<keyword evidence="6" id="KW-0067">ATP-binding</keyword>
<dbReference type="Pfam" id="PF00005">
    <property type="entry name" value="ABC_tran"/>
    <property type="match status" value="1"/>
</dbReference>
<sequence>MESKPLLKTETSIKTGYPSQEVGTFLPFEIPQGAFICMIGPNGAGKSTLLRSITGVQPLLEGKILLNQAPLHTYTPKKLAQSISMVLTDAVAVGNMKALEVLAMGRYPYTSWWGTLKEKDHQVIDKVVEQLHLSDLIHKPFYALSDGQRQKVMLGRALVQDTPLIILDEPTAHLDMLNRIELVRLLRKVVKEYNKTVLLTTHELELALQSADYLWLVAGGEQNHFGQVEELVGSGLLERYFTSEGVCFDRLNGTFHFVSGAERRKLFFALTEKECTPAVKLKYTWIGRMLSREGFQLVNSAEKAEVQILFNIFGEMEVSTTLLSEGSKRVSSSGELLQLLSTIDKMS</sequence>
<evidence type="ECO:0000256" key="4">
    <source>
        <dbReference type="ARBA" id="ARBA00022496"/>
    </source>
</evidence>
<dbReference type="InterPro" id="IPR027417">
    <property type="entry name" value="P-loop_NTPase"/>
</dbReference>
<keyword evidence="12" id="KW-1185">Reference proteome</keyword>
<comment type="caution">
    <text evidence="11">The sequence shown here is derived from an EMBL/GenBank/DDBJ whole genome shotgun (WGS) entry which is preliminary data.</text>
</comment>
<gene>
    <name evidence="11" type="ORF">GCM10023331_25030</name>
</gene>
<dbReference type="Proteomes" id="UP001500298">
    <property type="component" value="Unassembled WGS sequence"/>
</dbReference>
<dbReference type="InterPro" id="IPR051535">
    <property type="entry name" value="Siderophore_ABC-ATPase"/>
</dbReference>
<dbReference type="EMBL" id="BAABJX010000036">
    <property type="protein sequence ID" value="GAA4838789.1"/>
    <property type="molecule type" value="Genomic_DNA"/>
</dbReference>